<dbReference type="Gene3D" id="3.40.50.80">
    <property type="entry name" value="Nucleotide-binding domain of ferredoxin-NADP reductase (FNR) module"/>
    <property type="match status" value="1"/>
</dbReference>
<sequence>MTVRIVNETDVSARGFERFRVVRRNQESQSIVSFELVPVDAERSLSFVAGQFVAVRLTLRGGESLLRHYSLSGDPADTTRWRISVKLESTPPGRGSTHLHECIGVGGELELAGPAGTFVCDEDNGRPVLLMSGGVGVTPHVSMLHRLTHASTRRVHVIHACENSVVHAFGDEIRRLAAMRDGIHTHVCYRNPLTGDEASGACDSTGLLTKETLQSLLPLDDYEVYLCGPPGFMQANWSLLRGLGIARERIHYEFFGPATVLEDHAGDGSDAVQSAPGMAMPGPSSSSEVTVQFHPQADPLPWDSSCHSLLEMAEQAGYAPPFNCRAGICNACLTPLLAGDVDYVEEPLVPPPDGEVLLCCTRPVTPLTLALQPLRA</sequence>
<name>A0ABW8ZHL5_9BURK</name>
<dbReference type="PROSITE" id="PS51384">
    <property type="entry name" value="FAD_FR"/>
    <property type="match status" value="1"/>
</dbReference>
<dbReference type="InterPro" id="IPR017938">
    <property type="entry name" value="Riboflavin_synthase-like_b-brl"/>
</dbReference>
<dbReference type="CDD" id="cd00207">
    <property type="entry name" value="fer2"/>
    <property type="match status" value="1"/>
</dbReference>
<dbReference type="InterPro" id="IPR017927">
    <property type="entry name" value="FAD-bd_FR_type"/>
</dbReference>
<feature type="region of interest" description="Disordered" evidence="3">
    <location>
        <begin position="266"/>
        <end position="290"/>
    </location>
</feature>
<dbReference type="SUPFAM" id="SSF52343">
    <property type="entry name" value="Ferredoxin reductase-like, C-terminal NADP-linked domain"/>
    <property type="match status" value="1"/>
</dbReference>
<gene>
    <name evidence="5" type="ORF">PQR66_03470</name>
</gene>
<dbReference type="Gene3D" id="3.10.20.30">
    <property type="match status" value="1"/>
</dbReference>
<dbReference type="Pfam" id="PF00970">
    <property type="entry name" value="FAD_binding_6"/>
    <property type="match status" value="1"/>
</dbReference>
<dbReference type="SUPFAM" id="SSF63380">
    <property type="entry name" value="Riboflavin synthase domain-like"/>
    <property type="match status" value="1"/>
</dbReference>
<comment type="cofactor">
    <cofactor evidence="1">
        <name>FAD</name>
        <dbReference type="ChEBI" id="CHEBI:57692"/>
    </cofactor>
</comment>
<feature type="domain" description="FAD-binding FR-type" evidence="4">
    <location>
        <begin position="14"/>
        <end position="121"/>
    </location>
</feature>
<dbReference type="PRINTS" id="PR00410">
    <property type="entry name" value="PHEHYDRXLASE"/>
</dbReference>
<keyword evidence="2" id="KW-0479">Metal-binding</keyword>
<evidence type="ECO:0000313" key="6">
    <source>
        <dbReference type="Proteomes" id="UP001629249"/>
    </source>
</evidence>
<dbReference type="InterPro" id="IPR050415">
    <property type="entry name" value="MRET"/>
</dbReference>
<evidence type="ECO:0000256" key="1">
    <source>
        <dbReference type="ARBA" id="ARBA00001974"/>
    </source>
</evidence>
<evidence type="ECO:0000313" key="5">
    <source>
        <dbReference type="EMBL" id="MFL9882065.1"/>
    </source>
</evidence>
<dbReference type="InterPro" id="IPR008333">
    <property type="entry name" value="Cbr1-like_FAD-bd_dom"/>
</dbReference>
<dbReference type="InterPro" id="IPR001041">
    <property type="entry name" value="2Fe-2S_ferredoxin-type"/>
</dbReference>
<dbReference type="EMBL" id="JAQQFN010000002">
    <property type="protein sequence ID" value="MFL9882065.1"/>
    <property type="molecule type" value="Genomic_DNA"/>
</dbReference>
<keyword evidence="2" id="KW-0001">2Fe-2S</keyword>
<keyword evidence="6" id="KW-1185">Reference proteome</keyword>
<dbReference type="SUPFAM" id="SSF54292">
    <property type="entry name" value="2Fe-2S ferredoxin-like"/>
    <property type="match status" value="1"/>
</dbReference>
<keyword evidence="2" id="KW-0411">Iron-sulfur</keyword>
<dbReference type="InterPro" id="IPR001433">
    <property type="entry name" value="OxRdtase_FAD/NAD-bd"/>
</dbReference>
<protein>
    <submittedName>
        <fullName evidence="5">FAD-binding oxidoreductase</fullName>
    </submittedName>
</protein>
<evidence type="ECO:0000259" key="4">
    <source>
        <dbReference type="PROSITE" id="PS51384"/>
    </source>
</evidence>
<dbReference type="PANTHER" id="PTHR47354">
    <property type="entry name" value="NADH OXIDOREDUCTASE HCR"/>
    <property type="match status" value="1"/>
</dbReference>
<proteinExistence type="predicted"/>
<dbReference type="InterPro" id="IPR036010">
    <property type="entry name" value="2Fe-2S_ferredoxin-like_sf"/>
</dbReference>
<keyword evidence="2" id="KW-0408">Iron</keyword>
<evidence type="ECO:0000256" key="2">
    <source>
        <dbReference type="ARBA" id="ARBA00022714"/>
    </source>
</evidence>
<reference evidence="5 6" key="1">
    <citation type="journal article" date="2024" name="Chem. Sci.">
        <title>Discovery of megapolipeptins by genome mining of a Burkholderiales bacteria collection.</title>
        <authorList>
            <person name="Paulo B.S."/>
            <person name="Recchia M.J.J."/>
            <person name="Lee S."/>
            <person name="Fergusson C.H."/>
            <person name="Romanowski S.B."/>
            <person name="Hernandez A."/>
            <person name="Krull N."/>
            <person name="Liu D.Y."/>
            <person name="Cavanagh H."/>
            <person name="Bos A."/>
            <person name="Gray C.A."/>
            <person name="Murphy B.T."/>
            <person name="Linington R.G."/>
            <person name="Eustaquio A.S."/>
        </authorList>
    </citation>
    <scope>NUCLEOTIDE SEQUENCE [LARGE SCALE GENOMIC DNA]</scope>
    <source>
        <strain evidence="5 6">RL16-012-BIC-B</strain>
    </source>
</reference>
<dbReference type="Gene3D" id="2.40.30.10">
    <property type="entry name" value="Translation factors"/>
    <property type="match status" value="1"/>
</dbReference>
<comment type="caution">
    <text evidence="5">The sequence shown here is derived from an EMBL/GenBank/DDBJ whole genome shotgun (WGS) entry which is preliminary data.</text>
</comment>
<evidence type="ECO:0000256" key="3">
    <source>
        <dbReference type="SAM" id="MobiDB-lite"/>
    </source>
</evidence>
<dbReference type="Proteomes" id="UP001629249">
    <property type="component" value="Unassembled WGS sequence"/>
</dbReference>
<dbReference type="InterPro" id="IPR012675">
    <property type="entry name" value="Beta-grasp_dom_sf"/>
</dbReference>
<accession>A0ABW8ZHL5</accession>
<dbReference type="InterPro" id="IPR039261">
    <property type="entry name" value="FNR_nucleotide-bd"/>
</dbReference>
<organism evidence="5 6">
    <name type="scientific">Paraburkholderia agricolaris</name>
    <dbReference type="NCBI Taxonomy" id="2152888"/>
    <lineage>
        <taxon>Bacteria</taxon>
        <taxon>Pseudomonadati</taxon>
        <taxon>Pseudomonadota</taxon>
        <taxon>Betaproteobacteria</taxon>
        <taxon>Burkholderiales</taxon>
        <taxon>Burkholderiaceae</taxon>
        <taxon>Paraburkholderia</taxon>
    </lineage>
</organism>
<dbReference type="Pfam" id="PF00111">
    <property type="entry name" value="Fer2"/>
    <property type="match status" value="1"/>
</dbReference>
<dbReference type="PANTHER" id="PTHR47354:SF5">
    <property type="entry name" value="PROTEIN RFBI"/>
    <property type="match status" value="1"/>
</dbReference>
<dbReference type="Pfam" id="PF00175">
    <property type="entry name" value="NAD_binding_1"/>
    <property type="match status" value="1"/>
</dbReference>
<feature type="compositionally biased region" description="Low complexity" evidence="3">
    <location>
        <begin position="274"/>
        <end position="287"/>
    </location>
</feature>
<dbReference type="CDD" id="cd06184">
    <property type="entry name" value="flavohem_like_fad_nad_binding"/>
    <property type="match status" value="1"/>
</dbReference>
<dbReference type="RefSeq" id="WP_408331856.1">
    <property type="nucleotide sequence ID" value="NZ_JAQQFH010000024.1"/>
</dbReference>